<keyword evidence="3" id="KW-0645">Protease</keyword>
<dbReference type="Gene3D" id="2.70.70.10">
    <property type="entry name" value="Glucose Permease (Domain IIA)"/>
    <property type="match status" value="1"/>
</dbReference>
<gene>
    <name evidence="11" type="ORF">Q0590_04230</name>
</gene>
<comment type="caution">
    <text evidence="11">The sequence shown here is derived from an EMBL/GenBank/DDBJ whole genome shotgun (WGS) entry which is preliminary data.</text>
</comment>
<sequence length="446" mass="50290">MRKLWVGLACGLVLSVSFFILSTFGYLSPAESTTVTVLSPEPYVIEQQLEEVPQIKEPTLVFGIPSDSFLVINETIKPGQSLSHILQKHNISTAQMDELRQKSKNVFNLRQIRANRPYTLLVENDSAQTARYFIYQPSDTEYVVVNLHDSLHIYTEEKELETVERTLAGTIQSSLYVAMAEAGCSPGLINHFADIYSWKINFGAVQPGDKFRLIYEEQQLEGKPVGYGRVKAAVFEHNGKEMYAIYHGEGQQAGYFDEEGKSLQKAFLKEPLEYSRVSSRFSLKRFHPVQKRFKAHLGTDFAAPRGTPIRSVGEGVVIEAGYNRGNGNYVKIKHDNTYTTQYLHMSKFAKGVKRGVRVKMGQTIGFVGSTGLATGPHLCYRFWKNGRQVDPLREKLPQAKSIDKNEKEQFAQRSQEMLTKLQEVEEGKPVIAAGENTQDNLDDADM</sequence>
<dbReference type="PANTHER" id="PTHR21666">
    <property type="entry name" value="PEPTIDASE-RELATED"/>
    <property type="match status" value="1"/>
</dbReference>
<name>A0ABT8R019_9BACT</name>
<evidence type="ECO:0000256" key="8">
    <source>
        <dbReference type="SAM" id="MobiDB-lite"/>
    </source>
</evidence>
<evidence type="ECO:0000256" key="6">
    <source>
        <dbReference type="ARBA" id="ARBA00022833"/>
    </source>
</evidence>
<comment type="subcellular location">
    <subcellularLocation>
        <location evidence="2">Cell envelope</location>
    </subcellularLocation>
</comment>
<feature type="domain" description="M23ase beta-sheet core" evidence="9">
    <location>
        <begin position="295"/>
        <end position="391"/>
    </location>
</feature>
<evidence type="ECO:0000259" key="10">
    <source>
        <dbReference type="Pfam" id="PF19425"/>
    </source>
</evidence>
<dbReference type="PANTHER" id="PTHR21666:SF288">
    <property type="entry name" value="CELL DIVISION PROTEIN YTFB"/>
    <property type="match status" value="1"/>
</dbReference>
<dbReference type="Gene3D" id="3.10.450.350">
    <property type="match status" value="2"/>
</dbReference>
<keyword evidence="6" id="KW-0862">Zinc</keyword>
<dbReference type="EMBL" id="JAUKPO010000001">
    <property type="protein sequence ID" value="MDO1445443.1"/>
    <property type="molecule type" value="Genomic_DNA"/>
</dbReference>
<organism evidence="11 12">
    <name type="scientific">Rhodocytophaga aerolata</name>
    <dbReference type="NCBI Taxonomy" id="455078"/>
    <lineage>
        <taxon>Bacteria</taxon>
        <taxon>Pseudomonadati</taxon>
        <taxon>Bacteroidota</taxon>
        <taxon>Cytophagia</taxon>
        <taxon>Cytophagales</taxon>
        <taxon>Rhodocytophagaceae</taxon>
        <taxon>Rhodocytophaga</taxon>
    </lineage>
</organism>
<feature type="domain" description="Csd3-like second N-terminal" evidence="10">
    <location>
        <begin position="164"/>
        <end position="282"/>
    </location>
</feature>
<accession>A0ABT8R019</accession>
<dbReference type="RefSeq" id="WP_302036230.1">
    <property type="nucleotide sequence ID" value="NZ_JAUKPO010000001.1"/>
</dbReference>
<proteinExistence type="predicted"/>
<dbReference type="Proteomes" id="UP001168528">
    <property type="component" value="Unassembled WGS sequence"/>
</dbReference>
<protein>
    <submittedName>
        <fullName evidence="11">Peptidoglycan DD-metalloendopeptidase family protein</fullName>
    </submittedName>
</protein>
<keyword evidence="5" id="KW-0378">Hydrolase</keyword>
<evidence type="ECO:0000256" key="4">
    <source>
        <dbReference type="ARBA" id="ARBA00022723"/>
    </source>
</evidence>
<dbReference type="SUPFAM" id="SSF51261">
    <property type="entry name" value="Duplicated hybrid motif"/>
    <property type="match status" value="1"/>
</dbReference>
<keyword evidence="12" id="KW-1185">Reference proteome</keyword>
<evidence type="ECO:0000256" key="1">
    <source>
        <dbReference type="ARBA" id="ARBA00001947"/>
    </source>
</evidence>
<evidence type="ECO:0000313" key="12">
    <source>
        <dbReference type="Proteomes" id="UP001168528"/>
    </source>
</evidence>
<evidence type="ECO:0000256" key="7">
    <source>
        <dbReference type="ARBA" id="ARBA00023049"/>
    </source>
</evidence>
<dbReference type="Pfam" id="PF19425">
    <property type="entry name" value="Csd3_N2"/>
    <property type="match status" value="1"/>
</dbReference>
<evidence type="ECO:0000256" key="3">
    <source>
        <dbReference type="ARBA" id="ARBA00022670"/>
    </source>
</evidence>
<dbReference type="InterPro" id="IPR050570">
    <property type="entry name" value="Cell_wall_metabolism_enzyme"/>
</dbReference>
<feature type="region of interest" description="Disordered" evidence="8">
    <location>
        <begin position="427"/>
        <end position="446"/>
    </location>
</feature>
<evidence type="ECO:0000256" key="5">
    <source>
        <dbReference type="ARBA" id="ARBA00022801"/>
    </source>
</evidence>
<dbReference type="InterPro" id="IPR016047">
    <property type="entry name" value="M23ase_b-sheet_dom"/>
</dbReference>
<dbReference type="InterPro" id="IPR011055">
    <property type="entry name" value="Dup_hybrid_motif"/>
</dbReference>
<evidence type="ECO:0000259" key="9">
    <source>
        <dbReference type="Pfam" id="PF01551"/>
    </source>
</evidence>
<dbReference type="InterPro" id="IPR045834">
    <property type="entry name" value="Csd3_N2"/>
</dbReference>
<evidence type="ECO:0000313" key="11">
    <source>
        <dbReference type="EMBL" id="MDO1445443.1"/>
    </source>
</evidence>
<evidence type="ECO:0000256" key="2">
    <source>
        <dbReference type="ARBA" id="ARBA00004196"/>
    </source>
</evidence>
<dbReference type="Pfam" id="PF01551">
    <property type="entry name" value="Peptidase_M23"/>
    <property type="match status" value="1"/>
</dbReference>
<keyword evidence="4" id="KW-0479">Metal-binding</keyword>
<dbReference type="CDD" id="cd12797">
    <property type="entry name" value="M23_peptidase"/>
    <property type="match status" value="1"/>
</dbReference>
<comment type="cofactor">
    <cofactor evidence="1">
        <name>Zn(2+)</name>
        <dbReference type="ChEBI" id="CHEBI:29105"/>
    </cofactor>
</comment>
<keyword evidence="7" id="KW-0482">Metalloprotease</keyword>
<reference evidence="11" key="1">
    <citation type="submission" date="2023-07" db="EMBL/GenBank/DDBJ databases">
        <title>The genome sequence of Rhodocytophaga aerolata KACC 12507.</title>
        <authorList>
            <person name="Zhang X."/>
        </authorList>
    </citation>
    <scope>NUCLEOTIDE SEQUENCE</scope>
    <source>
        <strain evidence="11">KACC 12507</strain>
    </source>
</reference>